<keyword evidence="1" id="KW-0812">Transmembrane</keyword>
<dbReference type="Proteomes" id="UP000318626">
    <property type="component" value="Chromosome"/>
</dbReference>
<evidence type="ECO:0000313" key="3">
    <source>
        <dbReference type="Proteomes" id="UP000318626"/>
    </source>
</evidence>
<accession>A0A518C2F4</accession>
<protein>
    <recommendedName>
        <fullName evidence="4">Colicin V production protein</fullName>
    </recommendedName>
</protein>
<dbReference type="KEGG" id="bvo:Pan97_03870"/>
<evidence type="ECO:0000256" key="1">
    <source>
        <dbReference type="SAM" id="Phobius"/>
    </source>
</evidence>
<organism evidence="2 3">
    <name type="scientific">Bremerella volcania</name>
    <dbReference type="NCBI Taxonomy" id="2527984"/>
    <lineage>
        <taxon>Bacteria</taxon>
        <taxon>Pseudomonadati</taxon>
        <taxon>Planctomycetota</taxon>
        <taxon>Planctomycetia</taxon>
        <taxon>Pirellulales</taxon>
        <taxon>Pirellulaceae</taxon>
        <taxon>Bremerella</taxon>
    </lineage>
</organism>
<feature type="transmembrane region" description="Helical" evidence="1">
    <location>
        <begin position="100"/>
        <end position="123"/>
    </location>
</feature>
<sequence length="186" mass="21270">MLYFFVFTVVLLLALFAVFWNQCFWTNFLNCHMVILCSAIAVNIAPDSAAKINEKAPEWSGFTEFIFMWFLFWCFYGSLRKYVNWLSKFPVRFGKKVDPIFDWVGCGLITVVMYCWISFTLFASPVGDPNFVNMMNGPSVPSLAGSTYGYLVFQVPSNLGMPGKPFNMVEFATSRLKRAQAEADRE</sequence>
<feature type="transmembrane region" description="Helical" evidence="1">
    <location>
        <begin position="59"/>
        <end position="79"/>
    </location>
</feature>
<proteinExistence type="predicted"/>
<name>A0A518C2F4_9BACT</name>
<gene>
    <name evidence="2" type="ORF">Pan97_03870</name>
</gene>
<evidence type="ECO:0000313" key="2">
    <source>
        <dbReference type="EMBL" id="QDU73416.1"/>
    </source>
</evidence>
<keyword evidence="1" id="KW-1133">Transmembrane helix</keyword>
<dbReference type="OrthoDB" id="268830at2"/>
<reference evidence="3" key="1">
    <citation type="submission" date="2019-02" db="EMBL/GenBank/DDBJ databases">
        <title>Deep-cultivation of Planctomycetes and their phenomic and genomic characterization uncovers novel biology.</title>
        <authorList>
            <person name="Wiegand S."/>
            <person name="Jogler M."/>
            <person name="Boedeker C."/>
            <person name="Pinto D."/>
            <person name="Vollmers J."/>
            <person name="Rivas-Marin E."/>
            <person name="Kohn T."/>
            <person name="Peeters S.H."/>
            <person name="Heuer A."/>
            <person name="Rast P."/>
            <person name="Oberbeckmann S."/>
            <person name="Bunk B."/>
            <person name="Jeske O."/>
            <person name="Meyerdierks A."/>
            <person name="Storesund J.E."/>
            <person name="Kallscheuer N."/>
            <person name="Luecker S."/>
            <person name="Lage O.M."/>
            <person name="Pohl T."/>
            <person name="Merkel B.J."/>
            <person name="Hornburger P."/>
            <person name="Mueller R.-W."/>
            <person name="Bruemmer F."/>
            <person name="Labrenz M."/>
            <person name="Spormann A.M."/>
            <person name="Op den Camp H."/>
            <person name="Overmann J."/>
            <person name="Amann R."/>
            <person name="Jetten M.S.M."/>
            <person name="Mascher T."/>
            <person name="Medema M.H."/>
            <person name="Devos D.P."/>
            <person name="Kaster A.-K."/>
            <person name="Ovreas L."/>
            <person name="Rohde M."/>
            <person name="Galperin M.Y."/>
            <person name="Jogler C."/>
        </authorList>
    </citation>
    <scope>NUCLEOTIDE SEQUENCE [LARGE SCALE GENOMIC DNA]</scope>
    <source>
        <strain evidence="3">Pan97</strain>
    </source>
</reference>
<dbReference type="AlphaFoldDB" id="A0A518C2F4"/>
<keyword evidence="3" id="KW-1185">Reference proteome</keyword>
<keyword evidence="1" id="KW-0472">Membrane</keyword>
<dbReference type="EMBL" id="CP036289">
    <property type="protein sequence ID" value="QDU73416.1"/>
    <property type="molecule type" value="Genomic_DNA"/>
</dbReference>
<dbReference type="RefSeq" id="WP_144970230.1">
    <property type="nucleotide sequence ID" value="NZ_CP036289.1"/>
</dbReference>
<evidence type="ECO:0008006" key="4">
    <source>
        <dbReference type="Google" id="ProtNLM"/>
    </source>
</evidence>